<dbReference type="GO" id="GO:1901605">
    <property type="term" value="P:alpha-amino acid metabolic process"/>
    <property type="evidence" value="ECO:0007669"/>
    <property type="project" value="TreeGrafter"/>
</dbReference>
<proteinExistence type="inferred from homology"/>
<evidence type="ECO:0000256" key="3">
    <source>
        <dbReference type="ARBA" id="ARBA00022576"/>
    </source>
</evidence>
<feature type="region of interest" description="Disordered" evidence="6">
    <location>
        <begin position="1"/>
        <end position="24"/>
    </location>
</feature>
<comment type="similarity">
    <text evidence="2">Belongs to the class-I pyridoxal-phosphate-dependent aminotransferase family.</text>
</comment>
<keyword evidence="5" id="KW-0663">Pyridoxal phosphate</keyword>
<dbReference type="AlphaFoldDB" id="A0A9Q9EIU4"/>
<evidence type="ECO:0000256" key="6">
    <source>
        <dbReference type="SAM" id="MobiDB-lite"/>
    </source>
</evidence>
<dbReference type="CDD" id="cd00609">
    <property type="entry name" value="AAT_like"/>
    <property type="match status" value="1"/>
</dbReference>
<dbReference type="EMBL" id="CP099420">
    <property type="protein sequence ID" value="USW51422.1"/>
    <property type="molecule type" value="Genomic_DNA"/>
</dbReference>
<dbReference type="PANTHER" id="PTHR42790:SF1">
    <property type="entry name" value="AROMATIC AMINO ACID AMINOTRANSFERASE, HYPOTHETICAL (EUROFUNG)"/>
    <property type="match status" value="1"/>
</dbReference>
<evidence type="ECO:0000256" key="2">
    <source>
        <dbReference type="ARBA" id="ARBA00007441"/>
    </source>
</evidence>
<comment type="cofactor">
    <cofactor evidence="1">
        <name>pyridoxal 5'-phosphate</name>
        <dbReference type="ChEBI" id="CHEBI:597326"/>
    </cofactor>
</comment>
<evidence type="ECO:0000313" key="8">
    <source>
        <dbReference type="EMBL" id="USW51422.1"/>
    </source>
</evidence>
<dbReference type="InterPro" id="IPR015424">
    <property type="entry name" value="PyrdxlP-dep_Trfase"/>
</dbReference>
<dbReference type="Pfam" id="PF00155">
    <property type="entry name" value="Aminotran_1_2"/>
    <property type="match status" value="1"/>
</dbReference>
<accession>A0A9Q9EIU4</accession>
<dbReference type="GO" id="GO:0030170">
    <property type="term" value="F:pyridoxal phosphate binding"/>
    <property type="evidence" value="ECO:0007669"/>
    <property type="project" value="InterPro"/>
</dbReference>
<feature type="compositionally biased region" description="Basic and acidic residues" evidence="6">
    <location>
        <begin position="14"/>
        <end position="23"/>
    </location>
</feature>
<organism evidence="8 9">
    <name type="scientific">Septoria linicola</name>
    <dbReference type="NCBI Taxonomy" id="215465"/>
    <lineage>
        <taxon>Eukaryota</taxon>
        <taxon>Fungi</taxon>
        <taxon>Dikarya</taxon>
        <taxon>Ascomycota</taxon>
        <taxon>Pezizomycotina</taxon>
        <taxon>Dothideomycetes</taxon>
        <taxon>Dothideomycetidae</taxon>
        <taxon>Mycosphaerellales</taxon>
        <taxon>Mycosphaerellaceae</taxon>
        <taxon>Septoria</taxon>
    </lineage>
</organism>
<dbReference type="InterPro" id="IPR015421">
    <property type="entry name" value="PyrdxlP-dep_Trfase_major"/>
</dbReference>
<dbReference type="InterPro" id="IPR004839">
    <property type="entry name" value="Aminotransferase_I/II_large"/>
</dbReference>
<keyword evidence="3 8" id="KW-0032">Aminotransferase</keyword>
<dbReference type="InterPro" id="IPR050859">
    <property type="entry name" value="Class-I_PLP-dep_aminotransf"/>
</dbReference>
<dbReference type="Proteomes" id="UP001056384">
    <property type="component" value="Chromosome 3"/>
</dbReference>
<reference evidence="8" key="1">
    <citation type="submission" date="2022-06" db="EMBL/GenBank/DDBJ databases">
        <title>Complete genome sequences of two strains of the flax pathogen Septoria linicola.</title>
        <authorList>
            <person name="Lapalu N."/>
            <person name="Simon A."/>
            <person name="Demenou B."/>
            <person name="Paumier D."/>
            <person name="Guillot M.-P."/>
            <person name="Gout L."/>
            <person name="Valade R."/>
        </authorList>
    </citation>
    <scope>NUCLEOTIDE SEQUENCE</scope>
    <source>
        <strain evidence="8">SE15195</strain>
    </source>
</reference>
<evidence type="ECO:0000259" key="7">
    <source>
        <dbReference type="Pfam" id="PF00155"/>
    </source>
</evidence>
<evidence type="ECO:0000313" key="9">
    <source>
        <dbReference type="Proteomes" id="UP001056384"/>
    </source>
</evidence>
<keyword evidence="9" id="KW-1185">Reference proteome</keyword>
<keyword evidence="4" id="KW-0808">Transferase</keyword>
<gene>
    <name evidence="8" type="ORF">Slin15195_G047410</name>
</gene>
<dbReference type="PANTHER" id="PTHR42790">
    <property type="entry name" value="AMINOTRANSFERASE"/>
    <property type="match status" value="1"/>
</dbReference>
<feature type="domain" description="Aminotransferase class I/classII large" evidence="7">
    <location>
        <begin position="204"/>
        <end position="427"/>
    </location>
</feature>
<sequence>MANPSRNGAGIMDSRPKPKDLSHHLSRVTRARDASSIKAFYKYFQIPGIGQLAGGLPNNYYFPFDTLEAKVARPDRWQPTPNKPIDPPDADEALAGLSLNDQERSRVQNSPLNQPQDAIIVPHTSKQPNPVKKIDLSSALQYGTAQGYPPLYYFIREFTQKNLHPNAPYKGGPEVILTCGNTDGWSKVLSAFSNEWSEEKDWIRDREGLLVEDFAYMNAIQTARPRGLTITPIAIDDEGLIAEGPGGMRDVLENWDHKRGKRPHLLYTVTMGQNPTSGVLSLARRRELYAIASKYDVLIVEDDPYWYLQFPSATAVNTTTTTNSSNTSFNPEQAMFANAEPVPEGWQSSGYSFLDSLVPSFINIDTDGRVIRLDTFSKTVAPGCRLGWLTAQPAFVERLLRVTEASTQQPSGFVQSMIAELVLGPDHEGLKKNVKDGGKGGLTDGQGWKADGWVRWLEGLRGNYERRMNTMSRILDASKYQVKAGRRQSLVQHEDDEDEDEWSVVEKTQLYSFDWPVGGMFVWLKVLFESHPLYKEYKKRGEAERLGKALWIFWTTDPYKVLVAPGTMFSPTPEIAADRGWKHFRLCFAAINEDQLGGVTQRVADGVNGFWRIKDRKTLEKLLEEEADEEMIMSQEGLINVSATPAGC</sequence>
<dbReference type="SUPFAM" id="SSF53383">
    <property type="entry name" value="PLP-dependent transferases"/>
    <property type="match status" value="1"/>
</dbReference>
<evidence type="ECO:0000256" key="4">
    <source>
        <dbReference type="ARBA" id="ARBA00022679"/>
    </source>
</evidence>
<evidence type="ECO:0000256" key="1">
    <source>
        <dbReference type="ARBA" id="ARBA00001933"/>
    </source>
</evidence>
<protein>
    <submittedName>
        <fullName evidence="8">Aminotransferase, class I/classII, pyridoxal phosphate-dependent transferase, major</fullName>
    </submittedName>
</protein>
<dbReference type="Gene3D" id="3.40.640.10">
    <property type="entry name" value="Type I PLP-dependent aspartate aminotransferase-like (Major domain)"/>
    <property type="match status" value="1"/>
</dbReference>
<evidence type="ECO:0000256" key="5">
    <source>
        <dbReference type="ARBA" id="ARBA00022898"/>
    </source>
</evidence>
<name>A0A9Q9EIU4_9PEZI</name>
<dbReference type="GO" id="GO:0008483">
    <property type="term" value="F:transaminase activity"/>
    <property type="evidence" value="ECO:0007669"/>
    <property type="project" value="UniProtKB-KW"/>
</dbReference>